<dbReference type="EMBL" id="BFAA01000012">
    <property type="protein sequence ID" value="GCB62857.1"/>
    <property type="molecule type" value="Genomic_DNA"/>
</dbReference>
<feature type="region of interest" description="Disordered" evidence="1">
    <location>
        <begin position="267"/>
        <end position="286"/>
    </location>
</feature>
<dbReference type="OrthoDB" id="9950172at2759"/>
<proteinExistence type="predicted"/>
<dbReference type="STRING" id="75743.A0A401NPU4"/>
<feature type="compositionally biased region" description="Low complexity" evidence="1">
    <location>
        <begin position="215"/>
        <end position="227"/>
    </location>
</feature>
<keyword evidence="2" id="KW-1133">Transmembrane helix</keyword>
<dbReference type="Proteomes" id="UP000288216">
    <property type="component" value="Unassembled WGS sequence"/>
</dbReference>
<dbReference type="AlphaFoldDB" id="A0A401NPU4"/>
<feature type="non-terminal residue" evidence="3">
    <location>
        <position position="1"/>
    </location>
</feature>
<keyword evidence="2" id="KW-0472">Membrane</keyword>
<evidence type="ECO:0000256" key="2">
    <source>
        <dbReference type="SAM" id="Phobius"/>
    </source>
</evidence>
<keyword evidence="2" id="KW-0812">Transmembrane</keyword>
<gene>
    <name evidence="3" type="ORF">scyTo_0000069</name>
</gene>
<name>A0A401NPU4_SCYTO</name>
<evidence type="ECO:0000313" key="3">
    <source>
        <dbReference type="EMBL" id="GCB62857.1"/>
    </source>
</evidence>
<feature type="transmembrane region" description="Helical" evidence="2">
    <location>
        <begin position="295"/>
        <end position="316"/>
    </location>
</feature>
<comment type="caution">
    <text evidence="3">The sequence shown here is derived from an EMBL/GenBank/DDBJ whole genome shotgun (WGS) entry which is preliminary data.</text>
</comment>
<feature type="compositionally biased region" description="Low complexity" evidence="1">
    <location>
        <begin position="112"/>
        <end position="124"/>
    </location>
</feature>
<keyword evidence="4" id="KW-1185">Reference proteome</keyword>
<feature type="region of interest" description="Disordered" evidence="1">
    <location>
        <begin position="94"/>
        <end position="124"/>
    </location>
</feature>
<evidence type="ECO:0000256" key="1">
    <source>
        <dbReference type="SAM" id="MobiDB-lite"/>
    </source>
</evidence>
<protein>
    <submittedName>
        <fullName evidence="3">Uncharacterized protein</fullName>
    </submittedName>
</protein>
<dbReference type="OMA" id="MVHESPT"/>
<feature type="compositionally biased region" description="Polar residues" evidence="1">
    <location>
        <begin position="173"/>
        <end position="201"/>
    </location>
</feature>
<organism evidence="3 4">
    <name type="scientific">Scyliorhinus torazame</name>
    <name type="common">Cloudy catshark</name>
    <name type="synonym">Catulus torazame</name>
    <dbReference type="NCBI Taxonomy" id="75743"/>
    <lineage>
        <taxon>Eukaryota</taxon>
        <taxon>Metazoa</taxon>
        <taxon>Chordata</taxon>
        <taxon>Craniata</taxon>
        <taxon>Vertebrata</taxon>
        <taxon>Chondrichthyes</taxon>
        <taxon>Elasmobranchii</taxon>
        <taxon>Galeomorphii</taxon>
        <taxon>Galeoidea</taxon>
        <taxon>Carcharhiniformes</taxon>
        <taxon>Scyliorhinidae</taxon>
        <taxon>Scyliorhinus</taxon>
    </lineage>
</organism>
<feature type="region of interest" description="Disordered" evidence="1">
    <location>
        <begin position="159"/>
        <end position="227"/>
    </location>
</feature>
<accession>A0A401NPU4</accession>
<sequence>LGNSTTGPVVMKPTDATSPAFNLSTPIMGSNNFSTAAVASVNTLPHIGNGSTIDIATTPSLKNGTDFSYSSANSTVSTLTDAPDMGDITERMTNNDTSNDLQKGNETETHVSIPSPTSGPSTISVNASVGPVVTERNGHATEVGQTVTTVSQQTVTLGKMDSSANDSQHETTVEPTLTTSAGQKVSKDSANVTASKQSPVSETVPIQPASQNSKTIPTTVTSSGSGVTSSITVALPTIHTRATTTVKAAATSSTTIGKVTTSFSVQHSEENSANTKEMVDGKPVSSPNGTKVDPLVIGMITIFFIIIGIVSILGFLKYRQRNNQPEFRRLHELPMDDMMEEDTPLSLYSY</sequence>
<evidence type="ECO:0000313" key="4">
    <source>
        <dbReference type="Proteomes" id="UP000288216"/>
    </source>
</evidence>
<reference evidence="3 4" key="1">
    <citation type="journal article" date="2018" name="Nat. Ecol. Evol.">
        <title>Shark genomes provide insights into elasmobranch evolution and the origin of vertebrates.</title>
        <authorList>
            <person name="Hara Y"/>
            <person name="Yamaguchi K"/>
            <person name="Onimaru K"/>
            <person name="Kadota M"/>
            <person name="Koyanagi M"/>
            <person name="Keeley SD"/>
            <person name="Tatsumi K"/>
            <person name="Tanaka K"/>
            <person name="Motone F"/>
            <person name="Kageyama Y"/>
            <person name="Nozu R"/>
            <person name="Adachi N"/>
            <person name="Nishimura O"/>
            <person name="Nakagawa R"/>
            <person name="Tanegashima C"/>
            <person name="Kiyatake I"/>
            <person name="Matsumoto R"/>
            <person name="Murakumo K"/>
            <person name="Nishida K"/>
            <person name="Terakita A"/>
            <person name="Kuratani S"/>
            <person name="Sato K"/>
            <person name="Hyodo S Kuraku.S."/>
        </authorList>
    </citation>
    <scope>NUCLEOTIDE SEQUENCE [LARGE SCALE GENOMIC DNA]</scope>
</reference>